<name>A0ABR2MRX6_9ASPA</name>
<keyword evidence="1" id="KW-0479">Metal-binding</keyword>
<proteinExistence type="predicted"/>
<evidence type="ECO:0000313" key="4">
    <source>
        <dbReference type="EMBL" id="KAK8966364.1"/>
    </source>
</evidence>
<evidence type="ECO:0000256" key="2">
    <source>
        <dbReference type="ARBA" id="ARBA00022833"/>
    </source>
</evidence>
<keyword evidence="1" id="KW-0863">Zinc-finger</keyword>
<accession>A0ABR2MRX6</accession>
<dbReference type="EMBL" id="JBBWWR010000005">
    <property type="protein sequence ID" value="KAK8966364.1"/>
    <property type="molecule type" value="Genomic_DNA"/>
</dbReference>
<sequence>MNRRSLMRSFGCVKYAIAKRLLAFALLPMYHEKMMKMAPHYFGCIFFTLNYVSVMDKKLLLRCSCCGQQVHPACLMPPYIDLIPDEWSCYSCKEKTDEYLHARDAYVAELLKRYEAASERKLKILDIIKSLDLPNNPLDDIIDQVQQKSSSLTLLGCGTTEKGKQKHQDARTNLYGKNGNKLSVYGETLSGMIRRLCLERKESPTGWDEGGRCLDARLGGEGEGEPAVGVDGFRKEEQQKTQNRVTGKMKCGKKEGLQV</sequence>
<dbReference type="SUPFAM" id="SSF57903">
    <property type="entry name" value="FYVE/PHD zinc finger"/>
    <property type="match status" value="1"/>
</dbReference>
<dbReference type="InterPro" id="IPR013083">
    <property type="entry name" value="Znf_RING/FYVE/PHD"/>
</dbReference>
<evidence type="ECO:0008006" key="6">
    <source>
        <dbReference type="Google" id="ProtNLM"/>
    </source>
</evidence>
<gene>
    <name evidence="4" type="ORF">KSP40_PGU015633</name>
</gene>
<evidence type="ECO:0000313" key="5">
    <source>
        <dbReference type="Proteomes" id="UP001412067"/>
    </source>
</evidence>
<dbReference type="InterPro" id="IPR011011">
    <property type="entry name" value="Znf_FYVE_PHD"/>
</dbReference>
<keyword evidence="5" id="KW-1185">Reference proteome</keyword>
<comment type="caution">
    <text evidence="4">The sequence shown here is derived from an EMBL/GenBank/DDBJ whole genome shotgun (WGS) entry which is preliminary data.</text>
</comment>
<dbReference type="Proteomes" id="UP001412067">
    <property type="component" value="Unassembled WGS sequence"/>
</dbReference>
<reference evidence="4 5" key="1">
    <citation type="journal article" date="2022" name="Nat. Plants">
        <title>Genomes of leafy and leafless Platanthera orchids illuminate the evolution of mycoheterotrophy.</title>
        <authorList>
            <person name="Li M.H."/>
            <person name="Liu K.W."/>
            <person name="Li Z."/>
            <person name="Lu H.C."/>
            <person name="Ye Q.L."/>
            <person name="Zhang D."/>
            <person name="Wang J.Y."/>
            <person name="Li Y.F."/>
            <person name="Zhong Z.M."/>
            <person name="Liu X."/>
            <person name="Yu X."/>
            <person name="Liu D.K."/>
            <person name="Tu X.D."/>
            <person name="Liu B."/>
            <person name="Hao Y."/>
            <person name="Liao X.Y."/>
            <person name="Jiang Y.T."/>
            <person name="Sun W.H."/>
            <person name="Chen J."/>
            <person name="Chen Y.Q."/>
            <person name="Ai Y."/>
            <person name="Zhai J.W."/>
            <person name="Wu S.S."/>
            <person name="Zhou Z."/>
            <person name="Hsiao Y.Y."/>
            <person name="Wu W.L."/>
            <person name="Chen Y.Y."/>
            <person name="Lin Y.F."/>
            <person name="Hsu J.L."/>
            <person name="Li C.Y."/>
            <person name="Wang Z.W."/>
            <person name="Zhao X."/>
            <person name="Zhong W.Y."/>
            <person name="Ma X.K."/>
            <person name="Ma L."/>
            <person name="Huang J."/>
            <person name="Chen G.Z."/>
            <person name="Huang M.Z."/>
            <person name="Huang L."/>
            <person name="Peng D.H."/>
            <person name="Luo Y.B."/>
            <person name="Zou S.Q."/>
            <person name="Chen S.P."/>
            <person name="Lan S."/>
            <person name="Tsai W.C."/>
            <person name="Van de Peer Y."/>
            <person name="Liu Z.J."/>
        </authorList>
    </citation>
    <scope>NUCLEOTIDE SEQUENCE [LARGE SCALE GENOMIC DNA]</scope>
    <source>
        <strain evidence="4">Lor288</strain>
    </source>
</reference>
<evidence type="ECO:0000256" key="3">
    <source>
        <dbReference type="SAM" id="MobiDB-lite"/>
    </source>
</evidence>
<keyword evidence="2" id="KW-0862">Zinc</keyword>
<evidence type="ECO:0000256" key="1">
    <source>
        <dbReference type="ARBA" id="ARBA00022771"/>
    </source>
</evidence>
<feature type="region of interest" description="Disordered" evidence="3">
    <location>
        <begin position="218"/>
        <end position="259"/>
    </location>
</feature>
<dbReference type="Gene3D" id="3.30.40.10">
    <property type="entry name" value="Zinc/RING finger domain, C3HC4 (zinc finger)"/>
    <property type="match status" value="1"/>
</dbReference>
<protein>
    <recommendedName>
        <fullName evidence="6">PHD-type domain-containing protein</fullName>
    </recommendedName>
</protein>
<organism evidence="4 5">
    <name type="scientific">Platanthera guangdongensis</name>
    <dbReference type="NCBI Taxonomy" id="2320717"/>
    <lineage>
        <taxon>Eukaryota</taxon>
        <taxon>Viridiplantae</taxon>
        <taxon>Streptophyta</taxon>
        <taxon>Embryophyta</taxon>
        <taxon>Tracheophyta</taxon>
        <taxon>Spermatophyta</taxon>
        <taxon>Magnoliopsida</taxon>
        <taxon>Liliopsida</taxon>
        <taxon>Asparagales</taxon>
        <taxon>Orchidaceae</taxon>
        <taxon>Orchidoideae</taxon>
        <taxon>Orchideae</taxon>
        <taxon>Orchidinae</taxon>
        <taxon>Platanthera</taxon>
    </lineage>
</organism>